<dbReference type="GO" id="GO:0005524">
    <property type="term" value="F:ATP binding"/>
    <property type="evidence" value="ECO:0007669"/>
    <property type="project" value="UniProtKB-KW"/>
</dbReference>
<keyword evidence="6" id="KW-0067">ATP-binding</keyword>
<proteinExistence type="inferred from homology"/>
<evidence type="ECO:0000256" key="1">
    <source>
        <dbReference type="ARBA" id="ARBA00004672"/>
    </source>
</evidence>
<name>A0A484H4Z5_9ZZZZ</name>
<keyword evidence="4" id="KW-0547">Nucleotide-binding</keyword>
<evidence type="ECO:0000256" key="6">
    <source>
        <dbReference type="ARBA" id="ARBA00022840"/>
    </source>
</evidence>
<protein>
    <recommendedName>
        <fullName evidence="2">phosphoribosylaminoimidazolesuccinocarboxamide synthase</fullName>
        <ecNumber evidence="2">6.3.2.6</ecNumber>
    </recommendedName>
</protein>
<sequence>MLHSTEIEQYLTATLAGINLPMLPCCHRGKVRDSFDLADGSRIVVVTDRLSVFDKVIGCIPFKGQILNQTALHWFQKTADIVANHVRVVIDPNVVVVERLAMIPIEIIVRAYMAGTSRTSLWTLYKAGARTLYGLHFPNGIRVNHQLPQPVITPTTKGAMHDTPISAADILAHGMLSAEQWEQIADVAMRLFARGSAIARRHGLILADTKYEFGFTADGRLMVADEIHTPDSSRYWLSNSYEDRLSREQNPESLDKDFARSWVIARCDPYHQSIPTLPPEMAVAFSHRYVSLYETVTGLTFVPPPLHPTTSTRVQASIKHYCATASLCPSLCAASSKK</sequence>
<evidence type="ECO:0000256" key="3">
    <source>
        <dbReference type="ARBA" id="ARBA00022598"/>
    </source>
</evidence>
<evidence type="ECO:0000259" key="7">
    <source>
        <dbReference type="Pfam" id="PF01259"/>
    </source>
</evidence>
<evidence type="ECO:0000256" key="2">
    <source>
        <dbReference type="ARBA" id="ARBA00012217"/>
    </source>
</evidence>
<dbReference type="InterPro" id="IPR028923">
    <property type="entry name" value="SAICAR_synt/ADE2_N"/>
</dbReference>
<dbReference type="PROSITE" id="PS01057">
    <property type="entry name" value="SAICAR_SYNTHETASE_1"/>
    <property type="match status" value="1"/>
</dbReference>
<evidence type="ECO:0000256" key="4">
    <source>
        <dbReference type="ARBA" id="ARBA00022741"/>
    </source>
</evidence>
<dbReference type="Pfam" id="PF01259">
    <property type="entry name" value="SAICAR_synt"/>
    <property type="match status" value="1"/>
</dbReference>
<dbReference type="HAMAP" id="MF_00137">
    <property type="entry name" value="SAICAR_synth"/>
    <property type="match status" value="1"/>
</dbReference>
<gene>
    <name evidence="8" type="ORF">RIEGSTA812A_PEG_380</name>
</gene>
<dbReference type="SUPFAM" id="SSF56104">
    <property type="entry name" value="SAICAR synthase-like"/>
    <property type="match status" value="1"/>
</dbReference>
<accession>A0A484H4Z5</accession>
<dbReference type="PROSITE" id="PS01058">
    <property type="entry name" value="SAICAR_SYNTHETASE_2"/>
    <property type="match status" value="1"/>
</dbReference>
<dbReference type="GO" id="GO:0005737">
    <property type="term" value="C:cytoplasm"/>
    <property type="evidence" value="ECO:0007669"/>
    <property type="project" value="TreeGrafter"/>
</dbReference>
<dbReference type="AlphaFoldDB" id="A0A484H4Z5"/>
<reference evidence="8" key="1">
    <citation type="submission" date="2018-10" db="EMBL/GenBank/DDBJ databases">
        <authorList>
            <person name="Gruber-Vodicka H."/>
            <person name="Jaeckle O."/>
        </authorList>
    </citation>
    <scope>NUCLEOTIDE SEQUENCE</scope>
</reference>
<keyword evidence="3 8" id="KW-0436">Ligase</keyword>
<dbReference type="UniPathway" id="UPA00074">
    <property type="reaction ID" value="UER00131"/>
</dbReference>
<feature type="domain" description="SAICAR synthetase/ADE2 N-terminal" evidence="7">
    <location>
        <begin position="27"/>
        <end position="274"/>
    </location>
</feature>
<comment type="pathway">
    <text evidence="1">Purine metabolism; IMP biosynthesis via de novo pathway; 5-amino-1-(5-phospho-D-ribosyl)imidazole-4-carboxamide from 5-amino-1-(5-phospho-D-ribosyl)imidazole-4-carboxylate: step 1/2.</text>
</comment>
<evidence type="ECO:0000256" key="5">
    <source>
        <dbReference type="ARBA" id="ARBA00022755"/>
    </source>
</evidence>
<dbReference type="PANTHER" id="PTHR43700:SF1">
    <property type="entry name" value="PHOSPHORIBOSYLAMINOIMIDAZOLE-SUCCINOCARBOXAMIDE SYNTHASE"/>
    <property type="match status" value="1"/>
</dbReference>
<dbReference type="EMBL" id="LR026963">
    <property type="protein sequence ID" value="VBB68907.1"/>
    <property type="molecule type" value="Genomic_DNA"/>
</dbReference>
<dbReference type="InterPro" id="IPR018236">
    <property type="entry name" value="SAICAR_synthetase_CS"/>
</dbReference>
<evidence type="ECO:0000313" key="8">
    <source>
        <dbReference type="EMBL" id="VBB68907.1"/>
    </source>
</evidence>
<keyword evidence="5" id="KW-0658">Purine biosynthesis</keyword>
<dbReference type="NCBIfam" id="NF009251">
    <property type="entry name" value="PRK12607.1"/>
    <property type="match status" value="1"/>
</dbReference>
<dbReference type="PANTHER" id="PTHR43700">
    <property type="entry name" value="PHOSPHORIBOSYLAMINOIMIDAZOLE-SUCCINOCARBOXAMIDE SYNTHASE"/>
    <property type="match status" value="1"/>
</dbReference>
<dbReference type="GO" id="GO:0006189">
    <property type="term" value="P:'de novo' IMP biosynthetic process"/>
    <property type="evidence" value="ECO:0007669"/>
    <property type="project" value="UniProtKB-UniPathway"/>
</dbReference>
<dbReference type="EC" id="6.3.2.6" evidence="2"/>
<dbReference type="Gene3D" id="3.30.470.20">
    <property type="entry name" value="ATP-grasp fold, B domain"/>
    <property type="match status" value="1"/>
</dbReference>
<dbReference type="GO" id="GO:0004639">
    <property type="term" value="F:phosphoribosylaminoimidazolesuccinocarboxamide synthase activity"/>
    <property type="evidence" value="ECO:0007669"/>
    <property type="project" value="UniProtKB-EC"/>
</dbReference>
<organism evidence="8">
    <name type="scientific">invertebrate metagenome</name>
    <dbReference type="NCBI Taxonomy" id="1711999"/>
    <lineage>
        <taxon>unclassified sequences</taxon>
        <taxon>metagenomes</taxon>
        <taxon>organismal metagenomes</taxon>
    </lineage>
</organism>
<dbReference type="CDD" id="cd01414">
    <property type="entry name" value="SAICAR_synt_Sc"/>
    <property type="match status" value="1"/>
</dbReference>
<dbReference type="Gene3D" id="3.30.200.20">
    <property type="entry name" value="Phosphorylase Kinase, domain 1"/>
    <property type="match status" value="1"/>
</dbReference>